<feature type="region of interest" description="Disordered" evidence="1">
    <location>
        <begin position="88"/>
        <end position="134"/>
    </location>
</feature>
<feature type="region of interest" description="Disordered" evidence="1">
    <location>
        <begin position="43"/>
        <end position="64"/>
    </location>
</feature>
<proteinExistence type="predicted"/>
<dbReference type="Proteomes" id="UP000287651">
    <property type="component" value="Unassembled WGS sequence"/>
</dbReference>
<feature type="compositionally biased region" description="Gly residues" evidence="1">
    <location>
        <begin position="106"/>
        <end position="121"/>
    </location>
</feature>
<gene>
    <name evidence="2" type="ORF">B296_00045766</name>
</gene>
<evidence type="ECO:0000313" key="2">
    <source>
        <dbReference type="EMBL" id="RRT59486.1"/>
    </source>
</evidence>
<dbReference type="AlphaFoldDB" id="A0A426Z6A9"/>
<accession>A0A426Z6A9</accession>
<reference evidence="2 3" key="1">
    <citation type="journal article" date="2014" name="Agronomy (Basel)">
        <title>A Draft Genome Sequence for Ensete ventricosum, the Drought-Tolerant Tree Against Hunger.</title>
        <authorList>
            <person name="Harrison J."/>
            <person name="Moore K.A."/>
            <person name="Paszkiewicz K."/>
            <person name="Jones T."/>
            <person name="Grant M."/>
            <person name="Ambacheew D."/>
            <person name="Muzemil S."/>
            <person name="Studholme D.J."/>
        </authorList>
    </citation>
    <scope>NUCLEOTIDE SEQUENCE [LARGE SCALE GENOMIC DNA]</scope>
</reference>
<evidence type="ECO:0000313" key="3">
    <source>
        <dbReference type="Proteomes" id="UP000287651"/>
    </source>
</evidence>
<protein>
    <submittedName>
        <fullName evidence="2">Uncharacterized protein</fullName>
    </submittedName>
</protein>
<sequence length="134" mass="13614">MATTNRFDLLDIGEAVHNNFSPPCSIRLVPIAFGLVQREATNAAPSRGGVGRGETGDGRGGRGGGTCPNHYFGNGNANGISKGYGGGGGGYGDRLLERERPPRQPFGGGYAVDMGGSGGNGNEDSGGDSERILT</sequence>
<evidence type="ECO:0000256" key="1">
    <source>
        <dbReference type="SAM" id="MobiDB-lite"/>
    </source>
</evidence>
<comment type="caution">
    <text evidence="2">The sequence shown here is derived from an EMBL/GenBank/DDBJ whole genome shotgun (WGS) entry which is preliminary data.</text>
</comment>
<organism evidence="2 3">
    <name type="scientific">Ensete ventricosum</name>
    <name type="common">Abyssinian banana</name>
    <name type="synonym">Musa ensete</name>
    <dbReference type="NCBI Taxonomy" id="4639"/>
    <lineage>
        <taxon>Eukaryota</taxon>
        <taxon>Viridiplantae</taxon>
        <taxon>Streptophyta</taxon>
        <taxon>Embryophyta</taxon>
        <taxon>Tracheophyta</taxon>
        <taxon>Spermatophyta</taxon>
        <taxon>Magnoliopsida</taxon>
        <taxon>Liliopsida</taxon>
        <taxon>Zingiberales</taxon>
        <taxon>Musaceae</taxon>
        <taxon>Ensete</taxon>
    </lineage>
</organism>
<name>A0A426Z6A9_ENSVE</name>
<dbReference type="EMBL" id="AMZH03008188">
    <property type="protein sequence ID" value="RRT59486.1"/>
    <property type="molecule type" value="Genomic_DNA"/>
</dbReference>